<accession>A0A6J6EHT0</accession>
<name>A0A6J6EHT0_9ZZZZ</name>
<dbReference type="PANTHER" id="PTHR40274">
    <property type="entry name" value="VIRGINIAMYCIN B LYASE"/>
    <property type="match status" value="1"/>
</dbReference>
<dbReference type="PANTHER" id="PTHR40274:SF3">
    <property type="entry name" value="VIRGINIAMYCIN B LYASE"/>
    <property type="match status" value="1"/>
</dbReference>
<protein>
    <submittedName>
        <fullName evidence="1">Unannotated protein</fullName>
    </submittedName>
</protein>
<evidence type="ECO:0000313" key="1">
    <source>
        <dbReference type="EMBL" id="CAB4574999.1"/>
    </source>
</evidence>
<dbReference type="InterPro" id="IPR015943">
    <property type="entry name" value="WD40/YVTN_repeat-like_dom_sf"/>
</dbReference>
<dbReference type="InterPro" id="IPR051344">
    <property type="entry name" value="Vgb"/>
</dbReference>
<dbReference type="SUPFAM" id="SSF63825">
    <property type="entry name" value="YWTD domain"/>
    <property type="match status" value="1"/>
</dbReference>
<dbReference type="AlphaFoldDB" id="A0A6J6EHT0"/>
<dbReference type="Gene3D" id="2.130.10.10">
    <property type="entry name" value="YVTN repeat-like/Quinoprotein amine dehydrogenase"/>
    <property type="match status" value="1"/>
</dbReference>
<gene>
    <name evidence="1" type="ORF">UFOPK1493_02646</name>
</gene>
<proteinExistence type="predicted"/>
<organism evidence="1">
    <name type="scientific">freshwater metagenome</name>
    <dbReference type="NCBI Taxonomy" id="449393"/>
    <lineage>
        <taxon>unclassified sequences</taxon>
        <taxon>metagenomes</taxon>
        <taxon>ecological metagenomes</taxon>
    </lineage>
</organism>
<sequence length="718" mass="73169">MVPRLLVAALVAAFLVATLMVAPIGAVRAGGMARTAVAGAVDGSARLVGGTATEVQVTGRGGVPATGVGSVAVNVTVTRPSANAFVTVWPAGESRPTASNLNVVRGQTVANLVVVRVGVGGRVSLYASGAGAMDVVVDVLGWFPTGGGFTGFTPARVLDTRSDGVTVDGAFVGGGVLTGGAPVEVALAGRGGVPPSGDGSVAINVTVASPTADAYLTVWPTGRPRPTASNVDVTPGRTVPNLVVVPLGDGGRISLFLNAGTADVIVDVLGWFAPGASFTGLTPARLLDTRAGLPTIDGAFAGSGALTGGSTLDLTVVGRGGVPATGVAAVAVNVTVVAPTAAMFLTAWPTGSPRPTASNLNAPAGRTVANAVMVPVGAGGRVSLFVNAGAADVVVDVLGWFPPGGAFTGVVPARLTDTRGESGYVPLVPAVAPWSMAFDGVSLWIGDRVNGLARFDVAAGSAERVPLPGFEFADDLMFDGEFLWMVHIDQVARLDPSTGGFRVLGPWRGGSGPTTPVRLGDHVWTMNRGSNSLSRIDRLTGATTVSPLPDRVAGGSGLTTDGRYLWFPTYLANAFVRFDPATRAVRTFPLPSGVSMPLFAAFDGGRVWTARFALEPMPRVALTWVDVVTGETGDVDLDPNLGHVTDLVFDGTHVWAAHSAATRVSRVVPETGVVTMHEVLRDHVDTETITHGWVQQLAVSGDVLWVASANGLSYLPIG</sequence>
<dbReference type="SUPFAM" id="SSF63829">
    <property type="entry name" value="Calcium-dependent phosphotriesterase"/>
    <property type="match status" value="1"/>
</dbReference>
<dbReference type="EMBL" id="CAEZSR010000116">
    <property type="protein sequence ID" value="CAB4574999.1"/>
    <property type="molecule type" value="Genomic_DNA"/>
</dbReference>
<reference evidence="1" key="1">
    <citation type="submission" date="2020-05" db="EMBL/GenBank/DDBJ databases">
        <authorList>
            <person name="Chiriac C."/>
            <person name="Salcher M."/>
            <person name="Ghai R."/>
            <person name="Kavagutti S V."/>
        </authorList>
    </citation>
    <scope>NUCLEOTIDE SEQUENCE</scope>
</reference>